<dbReference type="GO" id="GO:0016787">
    <property type="term" value="F:hydrolase activity"/>
    <property type="evidence" value="ECO:0007669"/>
    <property type="project" value="UniProtKB-KW"/>
</dbReference>
<reference evidence="3 4" key="1">
    <citation type="submission" date="2023-04" db="EMBL/GenBank/DDBJ databases">
        <title>Genome sequence of Halobacillus naozhouensis KACC 21980.</title>
        <authorList>
            <person name="Kim S."/>
            <person name="Heo J."/>
            <person name="Kwon S.-W."/>
        </authorList>
    </citation>
    <scope>NUCLEOTIDE SEQUENCE [LARGE SCALE GENOMIC DNA]</scope>
    <source>
        <strain evidence="3 4">KCTC 13234</strain>
    </source>
</reference>
<name>A0ABY8J2W7_9BACI</name>
<gene>
    <name evidence="3" type="ORF">P9989_10910</name>
</gene>
<evidence type="ECO:0000313" key="4">
    <source>
        <dbReference type="Proteomes" id="UP001221597"/>
    </source>
</evidence>
<dbReference type="EC" id="3.1.2.-" evidence="3"/>
<dbReference type="Gene3D" id="3.10.129.10">
    <property type="entry name" value="Hotdog Thioesterase"/>
    <property type="match status" value="1"/>
</dbReference>
<evidence type="ECO:0000256" key="1">
    <source>
        <dbReference type="ARBA" id="ARBA00022801"/>
    </source>
</evidence>
<feature type="domain" description="Thioesterase" evidence="2">
    <location>
        <begin position="72"/>
        <end position="148"/>
    </location>
</feature>
<dbReference type="NCBIfam" id="TIGR00369">
    <property type="entry name" value="unchar_dom_1"/>
    <property type="match status" value="1"/>
</dbReference>
<dbReference type="InterPro" id="IPR003736">
    <property type="entry name" value="PAAI_dom"/>
</dbReference>
<keyword evidence="1 3" id="KW-0378">Hydrolase</keyword>
<dbReference type="SUPFAM" id="SSF54637">
    <property type="entry name" value="Thioesterase/thiol ester dehydrase-isomerase"/>
    <property type="match status" value="1"/>
</dbReference>
<accession>A0ABY8J2W7</accession>
<dbReference type="Pfam" id="PF03061">
    <property type="entry name" value="4HBT"/>
    <property type="match status" value="1"/>
</dbReference>
<dbReference type="RefSeq" id="WP_283078774.1">
    <property type="nucleotide sequence ID" value="NZ_CP121671.1"/>
</dbReference>
<dbReference type="Proteomes" id="UP001221597">
    <property type="component" value="Chromosome"/>
</dbReference>
<evidence type="ECO:0000259" key="2">
    <source>
        <dbReference type="Pfam" id="PF03061"/>
    </source>
</evidence>
<dbReference type="EMBL" id="CP121671">
    <property type="protein sequence ID" value="WFT76830.1"/>
    <property type="molecule type" value="Genomic_DNA"/>
</dbReference>
<keyword evidence="4" id="KW-1185">Reference proteome</keyword>
<dbReference type="InterPro" id="IPR029069">
    <property type="entry name" value="HotDog_dom_sf"/>
</dbReference>
<dbReference type="InterPro" id="IPR006683">
    <property type="entry name" value="Thioestr_dom"/>
</dbReference>
<proteinExistence type="predicted"/>
<dbReference type="CDD" id="cd03443">
    <property type="entry name" value="PaaI_thioesterase"/>
    <property type="match status" value="1"/>
</dbReference>
<evidence type="ECO:0000313" key="3">
    <source>
        <dbReference type="EMBL" id="WFT76830.1"/>
    </source>
</evidence>
<sequence length="158" mass="17951">MSDKEEKQFMIDRILDKLPDYSLEELSHVEHVLDSLEASNKSELYYFAKFLGIHWDRERAVMKLGIQHANTYGVAQGGTIYTLADFAMGYKVLSRFSGEKQVYTLEMKMNYISPGRGEELIAVPEILHTGNRTAVLTCGVKDEHSTLIAHAQGTFYIK</sequence>
<organism evidence="3 4">
    <name type="scientific">Halobacillus naozhouensis</name>
    <dbReference type="NCBI Taxonomy" id="554880"/>
    <lineage>
        <taxon>Bacteria</taxon>
        <taxon>Bacillati</taxon>
        <taxon>Bacillota</taxon>
        <taxon>Bacilli</taxon>
        <taxon>Bacillales</taxon>
        <taxon>Bacillaceae</taxon>
        <taxon>Halobacillus</taxon>
    </lineage>
</organism>
<protein>
    <submittedName>
        <fullName evidence="3">PaaI family thioesterase</fullName>
        <ecNumber evidence="3">3.1.2.-</ecNumber>
    </submittedName>
</protein>